<dbReference type="KEGG" id="aon:DEH84_02395"/>
<comment type="similarity">
    <text evidence="1 3">Belongs to the N-Me-Phe pilin family.</text>
</comment>
<accession>A0A2U8FQ15</accession>
<dbReference type="SUPFAM" id="SSF54523">
    <property type="entry name" value="Pili subunits"/>
    <property type="match status" value="1"/>
</dbReference>
<dbReference type="AlphaFoldDB" id="A0A2U8FQ15"/>
<dbReference type="Pfam" id="PF07963">
    <property type="entry name" value="N_methyl"/>
    <property type="match status" value="1"/>
</dbReference>
<gene>
    <name evidence="5" type="ORF">DEH84_02395</name>
</gene>
<dbReference type="EMBL" id="CP029210">
    <property type="protein sequence ID" value="AWI52406.1"/>
    <property type="molecule type" value="Genomic_DNA"/>
</dbReference>
<organism evidence="5 6">
    <name type="scientific">Aquabacterium olei</name>
    <dbReference type="NCBI Taxonomy" id="1296669"/>
    <lineage>
        <taxon>Bacteria</taxon>
        <taxon>Pseudomonadati</taxon>
        <taxon>Pseudomonadota</taxon>
        <taxon>Betaproteobacteria</taxon>
        <taxon>Burkholderiales</taxon>
        <taxon>Aquabacterium</taxon>
    </lineage>
</organism>
<reference evidence="5 6" key="1">
    <citation type="submission" date="2018-05" db="EMBL/GenBank/DDBJ databases">
        <title>complete genome sequence of Aquabacterium olei NBRC 110486.</title>
        <authorList>
            <person name="Tang B."/>
            <person name="Chang J."/>
            <person name="Zhang L."/>
            <person name="Yang H."/>
        </authorList>
    </citation>
    <scope>NUCLEOTIDE SEQUENCE [LARGE SCALE GENOMIC DNA]</scope>
    <source>
        <strain evidence="5 6">NBRC 110486</strain>
    </source>
</reference>
<dbReference type="InterPro" id="IPR001082">
    <property type="entry name" value="Pilin"/>
</dbReference>
<feature type="transmembrane region" description="Helical" evidence="4">
    <location>
        <begin position="7"/>
        <end position="31"/>
    </location>
</feature>
<evidence type="ECO:0000256" key="3">
    <source>
        <dbReference type="RuleBase" id="RU000389"/>
    </source>
</evidence>
<dbReference type="PANTHER" id="PTHR30093:SF34">
    <property type="entry name" value="PREPILIN PEPTIDASE-DEPENDENT PROTEIN D"/>
    <property type="match status" value="1"/>
</dbReference>
<sequence>MKRVQQGFTLIELMIVVAIIGILAAVALPAYQDYTIRARVTEGLSLASSAKTTVSENAAAGTSPLNLGWTSPNSTANVSSVSVAGSTGVITITYTSTAGGSASSANSLTLTPTSGGSPLTAGATATGSINWACSGTLENKYRPASCRSGT</sequence>
<dbReference type="Pfam" id="PF00114">
    <property type="entry name" value="Pilin"/>
    <property type="match status" value="1"/>
</dbReference>
<name>A0A2U8FQ15_9BURK</name>
<dbReference type="NCBIfam" id="TIGR02532">
    <property type="entry name" value="IV_pilin_GFxxxE"/>
    <property type="match status" value="1"/>
</dbReference>
<keyword evidence="6" id="KW-1185">Reference proteome</keyword>
<evidence type="ECO:0000313" key="5">
    <source>
        <dbReference type="EMBL" id="AWI52406.1"/>
    </source>
</evidence>
<dbReference type="GO" id="GO:0043107">
    <property type="term" value="P:type IV pilus-dependent motility"/>
    <property type="evidence" value="ECO:0007669"/>
    <property type="project" value="TreeGrafter"/>
</dbReference>
<evidence type="ECO:0000256" key="2">
    <source>
        <dbReference type="ARBA" id="ARBA00022481"/>
    </source>
</evidence>
<dbReference type="OrthoDB" id="8607132at2"/>
<keyword evidence="4" id="KW-0472">Membrane</keyword>
<dbReference type="GO" id="GO:0044096">
    <property type="term" value="C:type IV pilus"/>
    <property type="evidence" value="ECO:0007669"/>
    <property type="project" value="TreeGrafter"/>
</dbReference>
<dbReference type="PANTHER" id="PTHR30093">
    <property type="entry name" value="GENERAL SECRETION PATHWAY PROTEIN G"/>
    <property type="match status" value="1"/>
</dbReference>
<dbReference type="Gene3D" id="3.30.700.10">
    <property type="entry name" value="Glycoprotein, Type 4 Pilin"/>
    <property type="match status" value="1"/>
</dbReference>
<dbReference type="Proteomes" id="UP000244892">
    <property type="component" value="Chromosome"/>
</dbReference>
<dbReference type="InterPro" id="IPR045584">
    <property type="entry name" value="Pilin-like"/>
</dbReference>
<keyword evidence="3" id="KW-0281">Fimbrium</keyword>
<evidence type="ECO:0000256" key="1">
    <source>
        <dbReference type="ARBA" id="ARBA00005233"/>
    </source>
</evidence>
<proteinExistence type="inferred from homology"/>
<evidence type="ECO:0000313" key="6">
    <source>
        <dbReference type="Proteomes" id="UP000244892"/>
    </source>
</evidence>
<keyword evidence="4" id="KW-0812">Transmembrane</keyword>
<dbReference type="RefSeq" id="WP_109034435.1">
    <property type="nucleotide sequence ID" value="NZ_CP029210.1"/>
</dbReference>
<dbReference type="GO" id="GO:0007155">
    <property type="term" value="P:cell adhesion"/>
    <property type="evidence" value="ECO:0007669"/>
    <property type="project" value="InterPro"/>
</dbReference>
<dbReference type="PROSITE" id="PS00409">
    <property type="entry name" value="PROKAR_NTER_METHYL"/>
    <property type="match status" value="1"/>
</dbReference>
<protein>
    <submittedName>
        <fullName evidence="5">Pilus assembly protein</fullName>
    </submittedName>
</protein>
<dbReference type="InterPro" id="IPR012902">
    <property type="entry name" value="N_methyl_site"/>
</dbReference>
<keyword evidence="4" id="KW-1133">Transmembrane helix</keyword>
<evidence type="ECO:0000256" key="4">
    <source>
        <dbReference type="SAM" id="Phobius"/>
    </source>
</evidence>
<keyword evidence="2" id="KW-0488">Methylation</keyword>